<accession>A0A844ZRC1</accession>
<dbReference type="EMBL" id="WTYX01000001">
    <property type="protein sequence ID" value="MXO89862.1"/>
    <property type="molecule type" value="Genomic_DNA"/>
</dbReference>
<dbReference type="PROSITE" id="PS51257">
    <property type="entry name" value="PROKAR_LIPOPROTEIN"/>
    <property type="match status" value="1"/>
</dbReference>
<dbReference type="Proteomes" id="UP000442714">
    <property type="component" value="Unassembled WGS sequence"/>
</dbReference>
<dbReference type="AlphaFoldDB" id="A0A844ZRC1"/>
<evidence type="ECO:0000313" key="2">
    <source>
        <dbReference type="EMBL" id="MXO89862.1"/>
    </source>
</evidence>
<protein>
    <recommendedName>
        <fullName evidence="4">Lysozyme inhibitor LprI N-terminal domain-containing protein</fullName>
    </recommendedName>
</protein>
<feature type="signal peptide" evidence="1">
    <location>
        <begin position="1"/>
        <end position="18"/>
    </location>
</feature>
<gene>
    <name evidence="2" type="ORF">GRI41_03430</name>
</gene>
<evidence type="ECO:0008006" key="4">
    <source>
        <dbReference type="Google" id="ProtNLM"/>
    </source>
</evidence>
<comment type="caution">
    <text evidence="2">The sequence shown here is derived from an EMBL/GenBank/DDBJ whole genome shotgun (WGS) entry which is preliminary data.</text>
</comment>
<keyword evidence="1" id="KW-0732">Signal</keyword>
<dbReference type="RefSeq" id="WP_160603380.1">
    <property type="nucleotide sequence ID" value="NZ_WTYX01000001.1"/>
</dbReference>
<name>A0A844ZRC1_9SPHN</name>
<organism evidence="2 3">
    <name type="scientific">Pontixanthobacter aquaemixtae</name>
    <dbReference type="NCBI Taxonomy" id="1958940"/>
    <lineage>
        <taxon>Bacteria</taxon>
        <taxon>Pseudomonadati</taxon>
        <taxon>Pseudomonadota</taxon>
        <taxon>Alphaproteobacteria</taxon>
        <taxon>Sphingomonadales</taxon>
        <taxon>Erythrobacteraceae</taxon>
        <taxon>Pontixanthobacter</taxon>
    </lineage>
</organism>
<evidence type="ECO:0000256" key="1">
    <source>
        <dbReference type="SAM" id="SignalP"/>
    </source>
</evidence>
<reference evidence="2 3" key="1">
    <citation type="submission" date="2019-12" db="EMBL/GenBank/DDBJ databases">
        <title>Genomic-based taxomic classification of the family Erythrobacteraceae.</title>
        <authorList>
            <person name="Xu L."/>
        </authorList>
    </citation>
    <scope>NUCLEOTIDE SEQUENCE [LARGE SCALE GENOMIC DNA]</scope>
    <source>
        <strain evidence="2 3">KCTC 52763</strain>
    </source>
</reference>
<evidence type="ECO:0000313" key="3">
    <source>
        <dbReference type="Proteomes" id="UP000442714"/>
    </source>
</evidence>
<feature type="chain" id="PRO_5032570790" description="Lysozyme inhibitor LprI N-terminal domain-containing protein" evidence="1">
    <location>
        <begin position="19"/>
        <end position="147"/>
    </location>
</feature>
<keyword evidence="3" id="KW-1185">Reference proteome</keyword>
<sequence length="147" mass="16084">MRPSTLLLAISASLTISACNDSGTVTEEPEEALSTPDPLAQLRETATCWVAADRSAKVYDTLAETASDPVEQEEMRANSDSASKVKQWYDNRADELKDALDMDYDELQVIAGEVEAEYEQTLDNEGFEAMALKAARQLDQCRAATEG</sequence>
<proteinExistence type="predicted"/>